<dbReference type="Gene3D" id="6.10.140.130">
    <property type="match status" value="1"/>
</dbReference>
<accession>A0ABY6MW00</accession>
<keyword evidence="1" id="KW-0175">Coiled coil</keyword>
<sequence length="514" mass="57153">METDELIRHVKQVATGVWRHRWTGLAVGALVGVLGMVAVSLIKDRYEAGARVYVDTQSVLKPLMAGLAFQPDIDQQVRMLARTLISRPNVERLMDSPDIGLAPEDATDRERMVMRLMEKIKVAPSGSGNLYNISYRDTDPERARLLVERLVQLFVDSSVGTKSRDSAEASRFIDQQIAEYEKKLVDAENRLKEFKIRNFGVSGVSNQDYFARMSELADQVTRLRVELSAAEHSRNALRRELSAEDPQLPPGAVPLSGMPLQSEVDARLEAQNRQLDDLLRRYTDEHPDVVSTRRTIAQLEAQKRQEALSKDGKGRSAPTNPVFQRIRMSLAEAEANVASLRTRLAAEQARLDQVRALASRVPQVEAELAQLNRDYDIIRKNYEQLVARREAASLGVKIDQTSQLADFRLVEPASVSPLPVFPSRKILALLVIVASAGAGVAAAFFRWKSNPPIDAERALNAITGRPVLGSISLIMSNSMRLQQRKENLAFASASTGFGLVCVAWLAWIVIQGRL</sequence>
<dbReference type="InterPro" id="IPR014345">
    <property type="entry name" value="XrtA_polysacc_chain"/>
</dbReference>
<feature type="transmembrane region" description="Helical" evidence="2">
    <location>
        <begin position="426"/>
        <end position="445"/>
    </location>
</feature>
<dbReference type="InterPro" id="IPR050445">
    <property type="entry name" value="Bact_polysacc_biosynth/exp"/>
</dbReference>
<name>A0ABY6MW00_9BURK</name>
<evidence type="ECO:0000256" key="1">
    <source>
        <dbReference type="SAM" id="Coils"/>
    </source>
</evidence>
<evidence type="ECO:0000313" key="3">
    <source>
        <dbReference type="EMBL" id="UZD56182.1"/>
    </source>
</evidence>
<dbReference type="NCBIfam" id="TIGR03007">
    <property type="entry name" value="pepcterm_ChnLen"/>
    <property type="match status" value="1"/>
</dbReference>
<proteinExistence type="predicted"/>
<protein>
    <submittedName>
        <fullName evidence="3">Chain length-determining protein</fullName>
    </submittedName>
</protein>
<keyword evidence="2" id="KW-0472">Membrane</keyword>
<keyword evidence="4" id="KW-1185">Reference proteome</keyword>
<dbReference type="Proteomes" id="UP001163266">
    <property type="component" value="Chromosome"/>
</dbReference>
<keyword evidence="2" id="KW-1133">Transmembrane helix</keyword>
<evidence type="ECO:0000256" key="2">
    <source>
        <dbReference type="SAM" id="Phobius"/>
    </source>
</evidence>
<dbReference type="RefSeq" id="WP_264894059.1">
    <property type="nucleotide sequence ID" value="NZ_CP110257.1"/>
</dbReference>
<organism evidence="3 4">
    <name type="scientific">Caldimonas aquatica</name>
    <dbReference type="NCBI Taxonomy" id="376175"/>
    <lineage>
        <taxon>Bacteria</taxon>
        <taxon>Pseudomonadati</taxon>
        <taxon>Pseudomonadota</taxon>
        <taxon>Betaproteobacteria</taxon>
        <taxon>Burkholderiales</taxon>
        <taxon>Sphaerotilaceae</taxon>
        <taxon>Caldimonas</taxon>
    </lineage>
</organism>
<reference evidence="3" key="1">
    <citation type="submission" date="2022-10" db="EMBL/GenBank/DDBJ databases">
        <title>Complete genome sequence of Schlegelella aquatica LMG 23380.</title>
        <authorList>
            <person name="Musilova J."/>
            <person name="Kourilova X."/>
            <person name="Bezdicek M."/>
            <person name="Hermankova K."/>
            <person name="Obruca S."/>
            <person name="Sedlar K."/>
        </authorList>
    </citation>
    <scope>NUCLEOTIDE SEQUENCE</scope>
    <source>
        <strain evidence="3">LMG 23380</strain>
    </source>
</reference>
<gene>
    <name evidence="3" type="ORF">OMP39_06315</name>
</gene>
<evidence type="ECO:0000313" key="4">
    <source>
        <dbReference type="Proteomes" id="UP001163266"/>
    </source>
</evidence>
<feature type="transmembrane region" description="Helical" evidence="2">
    <location>
        <begin position="22"/>
        <end position="42"/>
    </location>
</feature>
<dbReference type="PANTHER" id="PTHR32309:SF13">
    <property type="entry name" value="FERRIC ENTEROBACTIN TRANSPORT PROTEIN FEPE"/>
    <property type="match status" value="1"/>
</dbReference>
<feature type="coiled-coil region" evidence="1">
    <location>
        <begin position="323"/>
        <end position="388"/>
    </location>
</feature>
<feature type="transmembrane region" description="Helical" evidence="2">
    <location>
        <begin position="488"/>
        <end position="510"/>
    </location>
</feature>
<keyword evidence="2" id="KW-0812">Transmembrane</keyword>
<dbReference type="PANTHER" id="PTHR32309">
    <property type="entry name" value="TYROSINE-PROTEIN KINASE"/>
    <property type="match status" value="1"/>
</dbReference>
<feature type="coiled-coil region" evidence="1">
    <location>
        <begin position="170"/>
        <end position="285"/>
    </location>
</feature>
<dbReference type="EMBL" id="CP110257">
    <property type="protein sequence ID" value="UZD56182.1"/>
    <property type="molecule type" value="Genomic_DNA"/>
</dbReference>